<evidence type="ECO:0000313" key="2">
    <source>
        <dbReference type="EMBL" id="PHK49039.1"/>
    </source>
</evidence>
<keyword evidence="1" id="KW-1133">Transmembrane helix</keyword>
<organism evidence="2 4">
    <name type="scientific">Staphylococcus edaphicus</name>
    <dbReference type="NCBI Taxonomy" id="1955013"/>
    <lineage>
        <taxon>Bacteria</taxon>
        <taxon>Bacillati</taxon>
        <taxon>Bacillota</taxon>
        <taxon>Bacilli</taxon>
        <taxon>Bacillales</taxon>
        <taxon>Staphylococcaceae</taxon>
        <taxon>Staphylococcus</taxon>
    </lineage>
</organism>
<dbReference type="EMBL" id="CP093217">
    <property type="protein sequence ID" value="UQW81364.1"/>
    <property type="molecule type" value="Genomic_DNA"/>
</dbReference>
<reference evidence="4" key="2">
    <citation type="submission" date="2017-10" db="EMBL/GenBank/DDBJ databases">
        <title>Staphylococcus edaphicus sp. nov., isolated in Antarctica, harbouring mecC gene and genomic islands essential in adaptation to extreme environment.</title>
        <authorList>
            <person name="Pantucek R."/>
            <person name="Sedlacek I."/>
            <person name="Indrakova A."/>
            <person name="Vrbovska V."/>
            <person name="Maslanova I."/>
            <person name="Kovarovic V."/>
            <person name="Svec P."/>
            <person name="Kralova S."/>
            <person name="Kristofova L."/>
            <person name="Keklakova J."/>
            <person name="Petras P."/>
            <person name="Doskar J."/>
        </authorList>
    </citation>
    <scope>NUCLEOTIDE SEQUENCE [LARGE SCALE GENOMIC DNA]</scope>
    <source>
        <strain evidence="4">CCM 5085</strain>
    </source>
</reference>
<reference evidence="3" key="4">
    <citation type="submission" date="2022-03" db="EMBL/GenBank/DDBJ databases">
        <title>Complete Genome Sequence of Staphylococcus edaphicus strain CCM 8731.</title>
        <authorList>
            <person name="Rimmer C.O."/>
            <person name="Thomas J.C."/>
        </authorList>
    </citation>
    <scope>NUCLEOTIDE SEQUENCE</scope>
    <source>
        <strain evidence="3">CCM 8731</strain>
    </source>
</reference>
<evidence type="ECO:0000313" key="4">
    <source>
        <dbReference type="Proteomes" id="UP000223828"/>
    </source>
</evidence>
<gene>
    <name evidence="2" type="ORF">BTJ66_10470</name>
    <name evidence="3" type="ORF">MNY58_12515</name>
</gene>
<evidence type="ECO:0000313" key="3">
    <source>
        <dbReference type="EMBL" id="UQW81364.1"/>
    </source>
</evidence>
<evidence type="ECO:0000256" key="1">
    <source>
        <dbReference type="SAM" id="Phobius"/>
    </source>
</evidence>
<keyword evidence="1" id="KW-0472">Membrane</keyword>
<accession>A0A2C6WKZ0</accession>
<name>A0A2C6WKZ0_9STAP</name>
<proteinExistence type="predicted"/>
<keyword evidence="5" id="KW-1185">Reference proteome</keyword>
<dbReference type="Proteomes" id="UP000223828">
    <property type="component" value="Unassembled WGS sequence"/>
</dbReference>
<feature type="transmembrane region" description="Helical" evidence="1">
    <location>
        <begin position="6"/>
        <end position="25"/>
    </location>
</feature>
<dbReference type="EMBL" id="MRZN01000018">
    <property type="protein sequence ID" value="PHK49039.1"/>
    <property type="molecule type" value="Genomic_DNA"/>
</dbReference>
<dbReference type="RefSeq" id="WP_099090900.1">
    <property type="nucleotide sequence ID" value="NZ_CP093217.1"/>
</dbReference>
<evidence type="ECO:0000313" key="5">
    <source>
        <dbReference type="Proteomes" id="UP001056588"/>
    </source>
</evidence>
<reference evidence="2" key="1">
    <citation type="journal article" date="2017" name="Appl. Environ. Microbiol.">
        <title>Staphylococcus edaphicus sp. nov., isolated in Antarctica, harbours mecC gene and genomic islands with suspected role in adaptation to extreme environment.</title>
        <authorList>
            <person name="Pantucek R."/>
            <person name="Sedlacek I."/>
            <person name="Indrakova A."/>
            <person name="Vrbovska V."/>
            <person name="Maslanova I."/>
            <person name="Kovarovic V."/>
            <person name="Svec P."/>
            <person name="Kralova S."/>
            <person name="Kristofova L."/>
            <person name="Keklakova J."/>
            <person name="Petras P."/>
            <person name="Doskar J."/>
        </authorList>
    </citation>
    <scope>NUCLEOTIDE SEQUENCE</scope>
    <source>
        <strain evidence="2">CCM 8730</strain>
    </source>
</reference>
<sequence>MKTILFFISIFVFSIIWQIIITKYLPDAATGNKQDHSGYSEKQRSIILETLARTCIWLVYFLIITMLTRYLGQTQSTFDLMSEYPSLITFIALIILGCMNYWFVKKKYSTTD</sequence>
<keyword evidence="1" id="KW-0812">Transmembrane</keyword>
<feature type="transmembrane region" description="Helical" evidence="1">
    <location>
        <begin position="46"/>
        <end position="67"/>
    </location>
</feature>
<protein>
    <submittedName>
        <fullName evidence="2">Uncharacterized protein</fullName>
    </submittedName>
</protein>
<dbReference type="OrthoDB" id="2412607at2"/>
<feature type="transmembrane region" description="Helical" evidence="1">
    <location>
        <begin position="87"/>
        <end position="104"/>
    </location>
</feature>
<dbReference type="AlphaFoldDB" id="A0A2C6WKZ0"/>
<reference evidence="2" key="3">
    <citation type="submission" date="2017-10" db="EMBL/GenBank/DDBJ databases">
        <authorList>
            <person name="Vrbovska V."/>
            <person name="Kovarovic V."/>
            <person name="Indrakova A."/>
        </authorList>
    </citation>
    <scope>NUCLEOTIDE SEQUENCE</scope>
    <source>
        <strain evidence="2">CCM 8730</strain>
    </source>
</reference>
<dbReference type="Proteomes" id="UP001056588">
    <property type="component" value="Chromosome"/>
</dbReference>